<sequence>MAQMFDDHTLDYLMESLSNWIDDDVKAVSLYRQLVAGHYPDEKAFVESLSEEEQLYLNGILTKEMDYAKTGQDDVRLTQLNEVYERLF</sequence>
<keyword evidence="2" id="KW-1185">Reference proteome</keyword>
<dbReference type="AlphaFoldDB" id="A0A4R2P710"/>
<evidence type="ECO:0000313" key="1">
    <source>
        <dbReference type="EMBL" id="TCP30557.1"/>
    </source>
</evidence>
<proteinExistence type="predicted"/>
<dbReference type="EMBL" id="SLXK01000005">
    <property type="protein sequence ID" value="TCP30557.1"/>
    <property type="molecule type" value="Genomic_DNA"/>
</dbReference>
<comment type="caution">
    <text evidence="1">The sequence shown here is derived from an EMBL/GenBank/DDBJ whole genome shotgun (WGS) entry which is preliminary data.</text>
</comment>
<dbReference type="Pfam" id="PF17334">
    <property type="entry name" value="CsgA"/>
    <property type="match status" value="1"/>
</dbReference>
<organism evidence="1 2">
    <name type="scientific">Scopulibacillus darangshiensis</name>
    <dbReference type="NCBI Taxonomy" id="442528"/>
    <lineage>
        <taxon>Bacteria</taxon>
        <taxon>Bacillati</taxon>
        <taxon>Bacillota</taxon>
        <taxon>Bacilli</taxon>
        <taxon>Bacillales</taxon>
        <taxon>Sporolactobacillaceae</taxon>
        <taxon>Scopulibacillus</taxon>
    </lineage>
</organism>
<dbReference type="OrthoDB" id="2938007at2"/>
<accession>A0A4R2P710</accession>
<evidence type="ECO:0000313" key="2">
    <source>
        <dbReference type="Proteomes" id="UP000295416"/>
    </source>
</evidence>
<dbReference type="RefSeq" id="WP_132744509.1">
    <property type="nucleotide sequence ID" value="NZ_SLXK01000005.1"/>
</dbReference>
<gene>
    <name evidence="1" type="ORF">EV207_10586</name>
</gene>
<reference evidence="1 2" key="1">
    <citation type="submission" date="2019-03" db="EMBL/GenBank/DDBJ databases">
        <title>Genomic Encyclopedia of Type Strains, Phase IV (KMG-IV): sequencing the most valuable type-strain genomes for metagenomic binning, comparative biology and taxonomic classification.</title>
        <authorList>
            <person name="Goeker M."/>
        </authorList>
    </citation>
    <scope>NUCLEOTIDE SEQUENCE [LARGE SCALE GENOMIC DNA]</scope>
    <source>
        <strain evidence="1 2">DSM 19377</strain>
    </source>
</reference>
<dbReference type="InterPro" id="IPR020255">
    <property type="entry name" value="CsgA"/>
</dbReference>
<dbReference type="Proteomes" id="UP000295416">
    <property type="component" value="Unassembled WGS sequence"/>
</dbReference>
<protein>
    <submittedName>
        <fullName evidence="1">Uncharacterized protein</fullName>
    </submittedName>
</protein>
<name>A0A4R2P710_9BACL</name>